<dbReference type="InterPro" id="IPR050177">
    <property type="entry name" value="Lipid_A_modif_metabolic_enz"/>
</dbReference>
<proteinExistence type="predicted"/>
<dbReference type="InterPro" id="IPR036291">
    <property type="entry name" value="NAD(P)-bd_dom_sf"/>
</dbReference>
<feature type="domain" description="NAD-dependent epimerase/dehydratase" evidence="1">
    <location>
        <begin position="3"/>
        <end position="213"/>
    </location>
</feature>
<evidence type="ECO:0000313" key="3">
    <source>
        <dbReference type="Proteomes" id="UP000239290"/>
    </source>
</evidence>
<dbReference type="Proteomes" id="UP000239290">
    <property type="component" value="Unassembled WGS sequence"/>
</dbReference>
<name>A0A2S8JDL3_RHOOP</name>
<dbReference type="SUPFAM" id="SSF51735">
    <property type="entry name" value="NAD(P)-binding Rossmann-fold domains"/>
    <property type="match status" value="1"/>
</dbReference>
<evidence type="ECO:0000259" key="1">
    <source>
        <dbReference type="Pfam" id="PF01370"/>
    </source>
</evidence>
<sequence>MKVLVMGGTRFVGVLAVQRLLDAGHEVSVFHRGSRQPDWTGNVRSVLGDRNNPADLARLAEGRFDTVLDLSAYTGDQTASLLAALPDVGRWVHCSTVNVVRPSPVLPWPEEIDYGPHPLWGNYAIDKIACERAIQNARAGAHSVIIRLPLVLGPLNFIPREEFVLNRILDGAQILLPGDGQAVHQYIYRDHAAEALARAVDLPGEGFDVYNVASKRCNTSLEGFVDVCAEILGRPAYTRTVGGGPTGEDRATFNNADCVFPFSNENTILAIDKAERAGLVSPFMDIREMIAAAYDALLAHPERRQWTRTDAEQRVLARLDTVEARS</sequence>
<dbReference type="Pfam" id="PF01370">
    <property type="entry name" value="Epimerase"/>
    <property type="match status" value="1"/>
</dbReference>
<comment type="caution">
    <text evidence="2">The sequence shown here is derived from an EMBL/GenBank/DDBJ whole genome shotgun (WGS) entry which is preliminary data.</text>
</comment>
<protein>
    <recommendedName>
        <fullName evidence="1">NAD-dependent epimerase/dehydratase domain-containing protein</fullName>
    </recommendedName>
</protein>
<dbReference type="AlphaFoldDB" id="A0A2S8JDL3"/>
<reference evidence="3" key="1">
    <citation type="submission" date="2018-02" db="EMBL/GenBank/DDBJ databases">
        <title>Draft genome sequencing of Rhodococcus opacus KU647198.</title>
        <authorList>
            <person name="Zheng B.-X."/>
        </authorList>
    </citation>
    <scope>NUCLEOTIDE SEQUENCE [LARGE SCALE GENOMIC DNA]</scope>
    <source>
        <strain evidence="3">04-OD7</strain>
    </source>
</reference>
<evidence type="ECO:0000313" key="2">
    <source>
        <dbReference type="EMBL" id="PQP25091.1"/>
    </source>
</evidence>
<organism evidence="2 3">
    <name type="scientific">Rhodococcus opacus</name>
    <name type="common">Nocardia opaca</name>
    <dbReference type="NCBI Taxonomy" id="37919"/>
    <lineage>
        <taxon>Bacteria</taxon>
        <taxon>Bacillati</taxon>
        <taxon>Actinomycetota</taxon>
        <taxon>Actinomycetes</taxon>
        <taxon>Mycobacteriales</taxon>
        <taxon>Nocardiaceae</taxon>
        <taxon>Rhodococcus</taxon>
    </lineage>
</organism>
<dbReference type="EMBL" id="PUIO01000009">
    <property type="protein sequence ID" value="PQP25091.1"/>
    <property type="molecule type" value="Genomic_DNA"/>
</dbReference>
<dbReference type="PANTHER" id="PTHR43245">
    <property type="entry name" value="BIFUNCTIONAL POLYMYXIN RESISTANCE PROTEIN ARNA"/>
    <property type="match status" value="1"/>
</dbReference>
<dbReference type="InterPro" id="IPR001509">
    <property type="entry name" value="Epimerase_deHydtase"/>
</dbReference>
<gene>
    <name evidence="2" type="ORF">C5613_09555</name>
</gene>
<dbReference type="Gene3D" id="3.40.50.720">
    <property type="entry name" value="NAD(P)-binding Rossmann-like Domain"/>
    <property type="match status" value="1"/>
</dbReference>
<accession>A0A2S8JDL3</accession>